<sequence>MSRSDSIKTRGEDYVSARSSAGSHDKYHIPSAPEHSTKESSCSASASRRRTWSPTPVNKRRKRNESPEIEIQRPFRTEDSSTAGIIPIILEKGPPRDILFQCPEQKTLYYSTVWYKLLAQADFLACSRCYLTHIKGTSLTHSFVRFTPPTGAPSRCRFWVPRVVSILWPQALRCQSVRGIIGYAKRRDAIPDCPNDGSELEPPEKKRHWLCYVDEEIGRLECCEACYEDRVVGTAFASKFEATLELSEDTESKKCILSIPNIRYSLESYTKCDDWTSFLVAARQRLRAPECKGEMVPTSSTDWFIRLETGPFLICEACFLDKVAMTTFRDYFTQAGDNAHNANGNFRCSLAVGSVMVALEAARARDDYAVFTNAIQAITNSKFCSREGIRGGPWYTLQGGCRGFQICHACYCGIIAPCELGPFFDLADAETNSDSAVRLCDLNPAAPRFASFVEKLAQVVDVGDFSVFDRFVRQILVRSPCPRGSTSDTRLWCCADGCTVCPECFKTVVADTAFARRFVIQRVSQPPAAVVCSLSSPRMRRKWAEACRNESIEEFLSIARFRQEVYKRARSGIQRLQRLHGSRVGLALADVLLDSRVTAENVRMVLSAGEDVSASRNSSRNDLLATSTDSDALEKFMKDIIASTRRKEEQQLIKEIKDVWNAIN</sequence>
<comment type="caution">
    <text evidence="2">The sequence shown here is derived from an EMBL/GenBank/DDBJ whole genome shotgun (WGS) entry which is preliminary data.</text>
</comment>
<evidence type="ECO:0000256" key="1">
    <source>
        <dbReference type="SAM" id="MobiDB-lite"/>
    </source>
</evidence>
<gene>
    <name evidence="2" type="ORF">PG999_008421</name>
</gene>
<feature type="compositionally biased region" description="Basic and acidic residues" evidence="1">
    <location>
        <begin position="1"/>
        <end position="15"/>
    </location>
</feature>
<proteinExistence type="predicted"/>
<reference evidence="2 3" key="1">
    <citation type="submission" date="2023-01" db="EMBL/GenBank/DDBJ databases">
        <title>Analysis of 21 Apiospora genomes using comparative genomics revels a genus with tremendous synthesis potential of carbohydrate active enzymes and secondary metabolites.</title>
        <authorList>
            <person name="Sorensen T."/>
        </authorList>
    </citation>
    <scope>NUCLEOTIDE SEQUENCE [LARGE SCALE GENOMIC DNA]</scope>
    <source>
        <strain evidence="2 3">CBS 117206</strain>
    </source>
</reference>
<feature type="compositionally biased region" description="Basic and acidic residues" evidence="1">
    <location>
        <begin position="64"/>
        <end position="74"/>
    </location>
</feature>
<accession>A0AAW0QGA6</accession>
<dbReference type="AlphaFoldDB" id="A0AAW0QGA6"/>
<name>A0AAW0QGA6_9PEZI</name>
<organism evidence="2 3">
    <name type="scientific">Apiospora kogelbergensis</name>
    <dbReference type="NCBI Taxonomy" id="1337665"/>
    <lineage>
        <taxon>Eukaryota</taxon>
        <taxon>Fungi</taxon>
        <taxon>Dikarya</taxon>
        <taxon>Ascomycota</taxon>
        <taxon>Pezizomycotina</taxon>
        <taxon>Sordariomycetes</taxon>
        <taxon>Xylariomycetidae</taxon>
        <taxon>Amphisphaeriales</taxon>
        <taxon>Apiosporaceae</taxon>
        <taxon>Apiospora</taxon>
    </lineage>
</organism>
<evidence type="ECO:0000313" key="2">
    <source>
        <dbReference type="EMBL" id="KAK8105062.1"/>
    </source>
</evidence>
<dbReference type="Proteomes" id="UP001392437">
    <property type="component" value="Unassembled WGS sequence"/>
</dbReference>
<feature type="region of interest" description="Disordered" evidence="1">
    <location>
        <begin position="1"/>
        <end position="74"/>
    </location>
</feature>
<evidence type="ECO:0000313" key="3">
    <source>
        <dbReference type="Proteomes" id="UP001392437"/>
    </source>
</evidence>
<keyword evidence="3" id="KW-1185">Reference proteome</keyword>
<dbReference type="EMBL" id="JAQQWP010000008">
    <property type="protein sequence ID" value="KAK8105062.1"/>
    <property type="molecule type" value="Genomic_DNA"/>
</dbReference>
<protein>
    <submittedName>
        <fullName evidence="2">Uncharacterized protein</fullName>
    </submittedName>
</protein>